<keyword evidence="3 4" id="KW-0378">Hydrolase</keyword>
<dbReference type="InterPro" id="IPR036389">
    <property type="entry name" value="RNase_III_sf"/>
</dbReference>
<dbReference type="EC" id="3.1.26.-" evidence="4"/>
<evidence type="ECO:0000313" key="9">
    <source>
        <dbReference type="Proteomes" id="UP001276902"/>
    </source>
</evidence>
<dbReference type="GO" id="GO:0004525">
    <property type="term" value="F:ribonuclease III activity"/>
    <property type="evidence" value="ECO:0007669"/>
    <property type="project" value="InterPro"/>
</dbReference>
<evidence type="ECO:0000313" key="8">
    <source>
        <dbReference type="Proteomes" id="UP000247612"/>
    </source>
</evidence>
<comment type="subcellular location">
    <subcellularLocation>
        <location evidence="4">Cytoplasm</location>
    </subcellularLocation>
</comment>
<comment type="cofactor">
    <cofactor evidence="4">
        <name>Mg(2+)</name>
        <dbReference type="ChEBI" id="CHEBI:18420"/>
    </cofactor>
</comment>
<keyword evidence="2 4" id="KW-0255">Endonuclease</keyword>
<dbReference type="EMBL" id="JALDAW010000022">
    <property type="protein sequence ID" value="MDY5168890.1"/>
    <property type="molecule type" value="Genomic_DNA"/>
</dbReference>
<dbReference type="Proteomes" id="UP000247612">
    <property type="component" value="Unassembled WGS sequence"/>
</dbReference>
<comment type="similarity">
    <text evidence="4">Belongs to the MrnC RNase family.</text>
</comment>
<keyword evidence="4" id="KW-0460">Magnesium</keyword>
<evidence type="ECO:0000256" key="1">
    <source>
        <dbReference type="ARBA" id="ARBA00022722"/>
    </source>
</evidence>
<evidence type="ECO:0000256" key="2">
    <source>
        <dbReference type="ARBA" id="ARBA00022759"/>
    </source>
</evidence>
<dbReference type="HAMAP" id="MF_01468">
    <property type="entry name" value="RNase_Mini_III"/>
    <property type="match status" value="1"/>
</dbReference>
<dbReference type="SUPFAM" id="SSF69065">
    <property type="entry name" value="RNase III domain-like"/>
    <property type="match status" value="1"/>
</dbReference>
<keyword evidence="4" id="KW-0699">rRNA-binding</keyword>
<keyword evidence="4" id="KW-0690">Ribosome biogenesis</keyword>
<dbReference type="Pfam" id="PF00636">
    <property type="entry name" value="Ribonuclease_3"/>
    <property type="match status" value="1"/>
</dbReference>
<evidence type="ECO:0000259" key="5">
    <source>
        <dbReference type="Pfam" id="PF00636"/>
    </source>
</evidence>
<keyword evidence="8" id="KW-1185">Reference proteome</keyword>
<dbReference type="OrthoDB" id="46571at2"/>
<dbReference type="InterPro" id="IPR000999">
    <property type="entry name" value="RNase_III_dom"/>
</dbReference>
<dbReference type="GeneID" id="94441325"/>
<comment type="function">
    <text evidence="4">Involved in correct processing of both the 5' and 3' ends of 23S rRNA precursor. Processes 30S rRNA precursor transcript even in absence of ribonuclease 3 (Rnc); Rnc processes 30S rRNA into smaller rRNA precursors.</text>
</comment>
<evidence type="ECO:0000256" key="3">
    <source>
        <dbReference type="ARBA" id="ARBA00022801"/>
    </source>
</evidence>
<dbReference type="AlphaFoldDB" id="A0A2V2FVS5"/>
<dbReference type="STRING" id="1034346.GCA_000313565_02308"/>
<dbReference type="GO" id="GO:0005737">
    <property type="term" value="C:cytoplasm"/>
    <property type="evidence" value="ECO:0007669"/>
    <property type="project" value="UniProtKB-SubCell"/>
</dbReference>
<keyword evidence="4" id="KW-0963">Cytoplasm</keyword>
<evidence type="ECO:0000313" key="6">
    <source>
        <dbReference type="EMBL" id="MDY5168890.1"/>
    </source>
</evidence>
<dbReference type="InterPro" id="IPR008226">
    <property type="entry name" value="Mini3_fam"/>
</dbReference>
<dbReference type="GO" id="GO:0019843">
    <property type="term" value="F:rRNA binding"/>
    <property type="evidence" value="ECO:0007669"/>
    <property type="project" value="UniProtKB-UniRule"/>
</dbReference>
<dbReference type="EMBL" id="QJKH01000002">
    <property type="protein sequence ID" value="PXX81136.1"/>
    <property type="molecule type" value="Genomic_DNA"/>
</dbReference>
<feature type="active site" evidence="4">
    <location>
        <position position="16"/>
    </location>
</feature>
<sequence>MEIVPYNGTTLAFIGDAVMTLKVRELLVSRGLQKPNELQRMTAKWVSAKAQAYYLMTLIDKGFFTEEELAIIRRGRNAQTASIAKNADVATYRLATGLEAIWGYYQLSGELLRMEQLWNEIVMLGAQ</sequence>
<reference evidence="7 8" key="1">
    <citation type="submission" date="2018-05" db="EMBL/GenBank/DDBJ databases">
        <title>Genomic Encyclopedia of Type Strains, Phase IV (KMG-IV): sequencing the most valuable type-strain genomes for metagenomic binning, comparative biology and taxonomic classification.</title>
        <authorList>
            <person name="Goeker M."/>
        </authorList>
    </citation>
    <scope>NUCLEOTIDE SEQUENCE [LARGE SCALE GENOMIC DNA]</scope>
    <source>
        <strain evidence="7 8">JC118</strain>
    </source>
</reference>
<name>A0A2V2FVS5_9FIRM</name>
<comment type="subunit">
    <text evidence="4">Homodimer.</text>
</comment>
<dbReference type="PANTHER" id="PTHR34276:SF1">
    <property type="entry name" value="MINI-RIBONUCLEASE 3"/>
    <property type="match status" value="1"/>
</dbReference>
<dbReference type="PIRSF" id="PIRSF005520">
    <property type="entry name" value="UCP005520"/>
    <property type="match status" value="1"/>
</dbReference>
<dbReference type="GO" id="GO:0006364">
    <property type="term" value="P:rRNA processing"/>
    <property type="evidence" value="ECO:0007669"/>
    <property type="project" value="UniProtKB-UniRule"/>
</dbReference>
<dbReference type="Gene3D" id="1.10.1520.10">
    <property type="entry name" value="Ribonuclease III domain"/>
    <property type="match status" value="1"/>
</dbReference>
<protein>
    <recommendedName>
        <fullName evidence="4">Mini-ribonuclease 3</fullName>
        <shortName evidence="4">Mini-3</shortName>
        <shortName evidence="4">Mini-RNase 3</shortName>
        <ecNumber evidence="4">3.1.26.-</ecNumber>
    </recommendedName>
    <alternativeName>
        <fullName evidence="4">Mini-RNase III</fullName>
        <shortName evidence="4">Mini-III</shortName>
    </alternativeName>
</protein>
<proteinExistence type="inferred from homology"/>
<keyword evidence="4" id="KW-0694">RNA-binding</keyword>
<organism evidence="6 9">
    <name type="scientific">Dielma fastidiosa</name>
    <dbReference type="NCBI Taxonomy" id="1034346"/>
    <lineage>
        <taxon>Bacteria</taxon>
        <taxon>Bacillati</taxon>
        <taxon>Bacillota</taxon>
        <taxon>Erysipelotrichia</taxon>
        <taxon>Erysipelotrichales</taxon>
        <taxon>Erysipelotrichaceae</taxon>
        <taxon>Dielma</taxon>
    </lineage>
</organism>
<keyword evidence="1 4" id="KW-0540">Nuclease</keyword>
<gene>
    <name evidence="4" type="primary">mrnC</name>
    <name evidence="7" type="ORF">DES51_102258</name>
    <name evidence="6" type="ORF">MQE39_12300</name>
</gene>
<dbReference type="PANTHER" id="PTHR34276">
    <property type="entry name" value="MINI-RIBONUCLEASE 3"/>
    <property type="match status" value="1"/>
</dbReference>
<evidence type="ECO:0000313" key="7">
    <source>
        <dbReference type="EMBL" id="PXX81136.1"/>
    </source>
</evidence>
<evidence type="ECO:0000256" key="4">
    <source>
        <dbReference type="HAMAP-Rule" id="MF_01468"/>
    </source>
</evidence>
<reference evidence="6" key="2">
    <citation type="submission" date="2022-03" db="EMBL/GenBank/DDBJ databases">
        <title>First case of bacteraemia caused by Dielma fastidiosa in a patient hospitalised with diverticulitis.</title>
        <authorList>
            <person name="Forman-Ankjaer B."/>
            <person name="Hvid-Jensen F."/>
            <person name="Kobel C.M."/>
            <person name="Greve T."/>
        </authorList>
    </citation>
    <scope>NUCLEOTIDE SEQUENCE</scope>
    <source>
        <strain evidence="6">AUH_DF_2021</strain>
    </source>
</reference>
<feature type="domain" description="RNase III" evidence="5">
    <location>
        <begin position="10"/>
        <end position="108"/>
    </location>
</feature>
<dbReference type="RefSeq" id="WP_022938611.1">
    <property type="nucleotide sequence ID" value="NZ_BAABZA010000002.1"/>
</dbReference>
<comment type="caution">
    <text evidence="6">The sequence shown here is derived from an EMBL/GenBank/DDBJ whole genome shotgun (WGS) entry which is preliminary data.</text>
</comment>
<keyword evidence="4" id="KW-0698">rRNA processing</keyword>
<accession>A0A2V2FVS5</accession>
<dbReference type="Proteomes" id="UP001276902">
    <property type="component" value="Unassembled WGS sequence"/>
</dbReference>